<reference evidence="1" key="1">
    <citation type="submission" date="2021-01" db="EMBL/GenBank/DDBJ databases">
        <title>Adiantum capillus-veneris genome.</title>
        <authorList>
            <person name="Fang Y."/>
            <person name="Liao Q."/>
        </authorList>
    </citation>
    <scope>NUCLEOTIDE SEQUENCE</scope>
    <source>
        <strain evidence="1">H3</strain>
        <tissue evidence="1">Leaf</tissue>
    </source>
</reference>
<protein>
    <submittedName>
        <fullName evidence="1">Uncharacterized protein</fullName>
    </submittedName>
</protein>
<keyword evidence="2" id="KW-1185">Reference proteome</keyword>
<evidence type="ECO:0000313" key="1">
    <source>
        <dbReference type="EMBL" id="KAI5068342.1"/>
    </source>
</evidence>
<gene>
    <name evidence="1" type="ORF">GOP47_0016687</name>
</gene>
<organism evidence="1 2">
    <name type="scientific">Adiantum capillus-veneris</name>
    <name type="common">Maidenhair fern</name>
    <dbReference type="NCBI Taxonomy" id="13818"/>
    <lineage>
        <taxon>Eukaryota</taxon>
        <taxon>Viridiplantae</taxon>
        <taxon>Streptophyta</taxon>
        <taxon>Embryophyta</taxon>
        <taxon>Tracheophyta</taxon>
        <taxon>Polypodiopsida</taxon>
        <taxon>Polypodiidae</taxon>
        <taxon>Polypodiales</taxon>
        <taxon>Pteridineae</taxon>
        <taxon>Pteridaceae</taxon>
        <taxon>Vittarioideae</taxon>
        <taxon>Adiantum</taxon>
    </lineage>
</organism>
<evidence type="ECO:0000313" key="2">
    <source>
        <dbReference type="Proteomes" id="UP000886520"/>
    </source>
</evidence>
<dbReference type="Proteomes" id="UP000886520">
    <property type="component" value="Chromosome 16"/>
</dbReference>
<comment type="caution">
    <text evidence="1">The sequence shown here is derived from an EMBL/GenBank/DDBJ whole genome shotgun (WGS) entry which is preliminary data.</text>
</comment>
<accession>A0A9D4UIJ0</accession>
<proteinExistence type="predicted"/>
<sequence length="240" mass="27115">MGMLRCFGLLLKKEQDLRIAMTGVCEVLFDIAKNPIFKEILNDIDFNIIHARGCQMRFAYFCMLHFCVRGGLELYKLERSMFMCGKDELGTYLRFCERSSKNNKVDLNHFQPEHFRPPGDKNLGFMFLQPIHNPHTQVWYNRNRVSVKVLTGLVKSIGYRSGLAGNFSNKSLRNTCVTRMSLRQVPREGISMTSTIVCYEILNAEVSGVLVQFLNAEVLIVGCISTCKGVSCGCGGNSIC</sequence>
<dbReference type="OrthoDB" id="5963905at2759"/>
<name>A0A9D4UIJ0_ADICA</name>
<dbReference type="AlphaFoldDB" id="A0A9D4UIJ0"/>
<dbReference type="EMBL" id="JABFUD020000016">
    <property type="protein sequence ID" value="KAI5068342.1"/>
    <property type="molecule type" value="Genomic_DNA"/>
</dbReference>